<dbReference type="PANTHER" id="PTHR21359:SF1">
    <property type="entry name" value="DUF5577 DOMAIN-CONTAINING PROTEIN"/>
    <property type="match status" value="1"/>
</dbReference>
<keyword evidence="3" id="KW-1185">Reference proteome</keyword>
<sequence>FLGSSEDFSLTRGVGEFVVWCLETAFTLTESIFKDKTLPEKSIHNVGSPRLGLLCVLLFTIERVLTTSMWLSFFRNAGIPTGFDTKYAVIFDENRIRRDMLMDITKECLRDMGITAMGDIIAILKHAKKVYDESKEEALETAKPTSTVTKVATADVSTKSITSSTTPKSNSTVAKKVVLSKVGGSASNTVKSSIVARASSTKSVTSQKITSSTTGTTKNIAKPLPKPAESPINYNDDSLMKKKIIILRNDSDSDSSTLKEEVPVQKKIRVLPEHEGKYKIKMPEGTTPRTQKLLQNRLGPGAEEPEAPKDKKPTVFQRLGESKVSSSCDTKIRLNSSASPSSAGDAAQGSSRSSSSVFARLGSVSAGTSQAAPSPRIDKAMSSTKFEVRQRISPASSERSLSSSSLRDERKEKTLTIVRPKSTVNVRLNRSEDLKYGSVSIANTHQSSMRSDIISNKRELPSVRARLGMNSRERSRSRSPPNKKRSIDPIQSRRNRSPVYDRDRDDESYARSSRRPTSVITAPARRANITTKVTSRSAEGDQKDVDRLRERDDLKEIRIRTGTSGKMVIKRTVVNKAASSTSSRSTSQDFPVLPDIEDPLAAYYNDSN</sequence>
<dbReference type="Gene3D" id="1.10.150.50">
    <property type="entry name" value="Transcription Factor, Ets-1"/>
    <property type="match status" value="1"/>
</dbReference>
<feature type="region of interest" description="Disordered" evidence="1">
    <location>
        <begin position="447"/>
        <end position="521"/>
    </location>
</feature>
<dbReference type="InterPro" id="IPR040772">
    <property type="entry name" value="C19orf47_SAM"/>
</dbReference>
<feature type="region of interest" description="Disordered" evidence="1">
    <location>
        <begin position="299"/>
        <end position="352"/>
    </location>
</feature>
<evidence type="ECO:0000256" key="1">
    <source>
        <dbReference type="SAM" id="MobiDB-lite"/>
    </source>
</evidence>
<feature type="compositionally biased region" description="Low complexity" evidence="1">
    <location>
        <begin position="396"/>
        <end position="405"/>
    </location>
</feature>
<feature type="compositionally biased region" description="Polar residues" evidence="1">
    <location>
        <begin position="323"/>
        <end position="335"/>
    </location>
</feature>
<dbReference type="OMA" id="DMGITAM"/>
<feature type="non-terminal residue" evidence="2">
    <location>
        <position position="1"/>
    </location>
</feature>
<reference evidence="2 3" key="1">
    <citation type="journal article" date="2016" name="Genome Biol. Evol.">
        <title>Gene Family Evolution Reflects Adaptation to Soil Environmental Stressors in the Genome of the Collembolan Orchesella cincta.</title>
        <authorList>
            <person name="Faddeeva-Vakhrusheva A."/>
            <person name="Derks M.F."/>
            <person name="Anvar S.Y."/>
            <person name="Agamennone V."/>
            <person name="Suring W."/>
            <person name="Smit S."/>
            <person name="van Straalen N.M."/>
            <person name="Roelofs D."/>
        </authorList>
    </citation>
    <scope>NUCLEOTIDE SEQUENCE [LARGE SCALE GENOMIC DNA]</scope>
    <source>
        <tissue evidence="2">Mixed pool</tissue>
    </source>
</reference>
<evidence type="ECO:0000313" key="2">
    <source>
        <dbReference type="EMBL" id="ODN04954.1"/>
    </source>
</evidence>
<dbReference type="AlphaFoldDB" id="A0A1D2NI56"/>
<dbReference type="Proteomes" id="UP000094527">
    <property type="component" value="Unassembled WGS sequence"/>
</dbReference>
<organism evidence="2 3">
    <name type="scientific">Orchesella cincta</name>
    <name type="common">Springtail</name>
    <name type="synonym">Podura cincta</name>
    <dbReference type="NCBI Taxonomy" id="48709"/>
    <lineage>
        <taxon>Eukaryota</taxon>
        <taxon>Metazoa</taxon>
        <taxon>Ecdysozoa</taxon>
        <taxon>Arthropoda</taxon>
        <taxon>Hexapoda</taxon>
        <taxon>Collembola</taxon>
        <taxon>Entomobryomorpha</taxon>
        <taxon>Entomobryoidea</taxon>
        <taxon>Orchesellidae</taxon>
        <taxon>Orchesellinae</taxon>
        <taxon>Orchesella</taxon>
    </lineage>
</organism>
<dbReference type="Pfam" id="PF18017">
    <property type="entry name" value="SAM_4"/>
    <property type="match status" value="1"/>
</dbReference>
<feature type="region of interest" description="Disordered" evidence="1">
    <location>
        <begin position="365"/>
        <end position="414"/>
    </location>
</feature>
<feature type="compositionally biased region" description="Basic and acidic residues" evidence="1">
    <location>
        <begin position="499"/>
        <end position="509"/>
    </location>
</feature>
<feature type="region of interest" description="Disordered" evidence="1">
    <location>
        <begin position="206"/>
        <end position="235"/>
    </location>
</feature>
<dbReference type="InterPro" id="IPR013761">
    <property type="entry name" value="SAM/pointed_sf"/>
</dbReference>
<dbReference type="OrthoDB" id="10067653at2759"/>
<dbReference type="PANTHER" id="PTHR21359">
    <property type="entry name" value="DUF5577 DOMAIN-CONTAINING PROTEIN"/>
    <property type="match status" value="1"/>
</dbReference>
<dbReference type="SUPFAM" id="SSF47769">
    <property type="entry name" value="SAM/Pointed domain"/>
    <property type="match status" value="1"/>
</dbReference>
<dbReference type="InterPro" id="IPR039161">
    <property type="entry name" value="C19orf47-like"/>
</dbReference>
<proteinExistence type="predicted"/>
<comment type="caution">
    <text evidence="2">The sequence shown here is derived from an EMBL/GenBank/DDBJ whole genome shotgun (WGS) entry which is preliminary data.</text>
</comment>
<feature type="compositionally biased region" description="Polar residues" evidence="1">
    <location>
        <begin position="206"/>
        <end position="219"/>
    </location>
</feature>
<gene>
    <name evidence="2" type="ORF">Ocin01_01688</name>
</gene>
<feature type="compositionally biased region" description="Low complexity" evidence="1">
    <location>
        <begin position="336"/>
        <end position="352"/>
    </location>
</feature>
<dbReference type="GO" id="GO:0005634">
    <property type="term" value="C:nucleus"/>
    <property type="evidence" value="ECO:0007669"/>
    <property type="project" value="TreeGrafter"/>
</dbReference>
<protein>
    <submittedName>
        <fullName evidence="2">Uncharacterized protein</fullName>
    </submittedName>
</protein>
<dbReference type="EMBL" id="LJIJ01000032">
    <property type="protein sequence ID" value="ODN04954.1"/>
    <property type="molecule type" value="Genomic_DNA"/>
</dbReference>
<accession>A0A1D2NI56</accession>
<dbReference type="CDD" id="cd09531">
    <property type="entry name" value="SAM_CS047"/>
    <property type="match status" value="1"/>
</dbReference>
<name>A0A1D2NI56_ORCCI</name>
<evidence type="ECO:0000313" key="3">
    <source>
        <dbReference type="Proteomes" id="UP000094527"/>
    </source>
</evidence>